<feature type="transmembrane region" description="Helical" evidence="1">
    <location>
        <begin position="12"/>
        <end position="38"/>
    </location>
</feature>
<protein>
    <recommendedName>
        <fullName evidence="4">Lycopene cyclase domain-containing protein</fullName>
    </recommendedName>
</protein>
<keyword evidence="1" id="KW-0472">Membrane</keyword>
<name>A0ABM6Q690_9PROT</name>
<organism evidence="2 3">
    <name type="scientific">Thalassospira marina</name>
    <dbReference type="NCBI Taxonomy" id="2048283"/>
    <lineage>
        <taxon>Bacteria</taxon>
        <taxon>Pseudomonadati</taxon>
        <taxon>Pseudomonadota</taxon>
        <taxon>Alphaproteobacteria</taxon>
        <taxon>Rhodospirillales</taxon>
        <taxon>Thalassospiraceae</taxon>
        <taxon>Thalassospira</taxon>
    </lineage>
</organism>
<feature type="transmembrane region" description="Helical" evidence="1">
    <location>
        <begin position="89"/>
        <end position="108"/>
    </location>
</feature>
<dbReference type="RefSeq" id="WP_101283925.1">
    <property type="nucleotide sequence ID" value="NZ_CP024199.1"/>
</dbReference>
<keyword evidence="3" id="KW-1185">Reference proteome</keyword>
<evidence type="ECO:0000313" key="2">
    <source>
        <dbReference type="EMBL" id="AUG52019.1"/>
    </source>
</evidence>
<feature type="transmembrane region" description="Helical" evidence="1">
    <location>
        <begin position="50"/>
        <end position="69"/>
    </location>
</feature>
<evidence type="ECO:0000256" key="1">
    <source>
        <dbReference type="SAM" id="Phobius"/>
    </source>
</evidence>
<reference evidence="2 3" key="1">
    <citation type="submission" date="2017-10" db="EMBL/GenBank/DDBJ databases">
        <title>Biodiversity and function of Thalassospira species in the particle-attached aromatic-hydrocarbon-degrading consortia from the surface seawater of the China South Sea.</title>
        <authorList>
            <person name="Dong C."/>
            <person name="Liu R."/>
            <person name="Shao Z."/>
        </authorList>
    </citation>
    <scope>NUCLEOTIDE SEQUENCE [LARGE SCALE GENOMIC DNA]</scope>
    <source>
        <strain evidence="2 3">CSC3H3</strain>
    </source>
</reference>
<dbReference type="EMBL" id="CP024199">
    <property type="protein sequence ID" value="AUG52019.1"/>
    <property type="molecule type" value="Genomic_DNA"/>
</dbReference>
<evidence type="ECO:0008006" key="4">
    <source>
        <dbReference type="Google" id="ProtNLM"/>
    </source>
</evidence>
<evidence type="ECO:0000313" key="3">
    <source>
        <dbReference type="Proteomes" id="UP000233458"/>
    </source>
</evidence>
<keyword evidence="1" id="KW-0812">Transmembrane</keyword>
<sequence>MSDIGFNFTASAYTFFSLMLLPGVALAALGLVYALVGLRLKAPIFAPGKLAGLSLILIWVDAIGLYLLWNVQPFQNWYPPQNEALLVPAIIFRLTVEIAISVAVFTLLRRSVFRPRPKP</sequence>
<keyword evidence="1" id="KW-1133">Transmembrane helix</keyword>
<accession>A0ABM6Q690</accession>
<proteinExistence type="predicted"/>
<gene>
    <name evidence="2" type="ORF">CSC3H3_04240</name>
</gene>
<dbReference type="Proteomes" id="UP000233458">
    <property type="component" value="Chromosome"/>
</dbReference>